<reference evidence="1 2" key="1">
    <citation type="journal article" date="2018" name="Sci. Rep.">
        <title>A novel species of the marine cyanobacterium Acaryochloris with a unique pigment content and lifestyle.</title>
        <authorList>
            <person name="Partensky F."/>
            <person name="Six C."/>
            <person name="Ratin M."/>
            <person name="Garczarek L."/>
            <person name="Vaulot D."/>
            <person name="Probert I."/>
            <person name="Calteau A."/>
            <person name="Gourvil P."/>
            <person name="Marie D."/>
            <person name="Grebert T."/>
            <person name="Bouchier C."/>
            <person name="Le Panse S."/>
            <person name="Gachenot M."/>
            <person name="Rodriguez F."/>
            <person name="Garrido J.L."/>
        </authorList>
    </citation>
    <scope>NUCLEOTIDE SEQUENCE [LARGE SCALE GENOMIC DNA]</scope>
    <source>
        <strain evidence="1 2">RCC1774</strain>
    </source>
</reference>
<comment type="caution">
    <text evidence="1">The sequence shown here is derived from an EMBL/GenBank/DDBJ whole genome shotgun (WGS) entry which is preliminary data.</text>
</comment>
<evidence type="ECO:0000313" key="2">
    <source>
        <dbReference type="Proteomes" id="UP000248857"/>
    </source>
</evidence>
<proteinExistence type="predicted"/>
<dbReference type="Gene3D" id="3.40.630.30">
    <property type="match status" value="1"/>
</dbReference>
<gene>
    <name evidence="1" type="ORF">C1752_10981</name>
</gene>
<dbReference type="RefSeq" id="WP_199464528.1">
    <property type="nucleotide sequence ID" value="NZ_CAWNWM010000034.1"/>
</dbReference>
<evidence type="ECO:0000313" key="1">
    <source>
        <dbReference type="EMBL" id="PZD70552.1"/>
    </source>
</evidence>
<accession>A0A2W1JHD0</accession>
<dbReference type="AlphaFoldDB" id="A0A2W1JHD0"/>
<sequence>MPEIAIADHRMNIAKILPLRHQVLRPGHRIAEVSFPEDPNEASRHYGAFDNSGQNIGCLSLFLSVWQEQSTWRLRAMAAGGNRRLAKVADGIEFI</sequence>
<protein>
    <submittedName>
        <fullName evidence="1">Uncharacterized protein</fullName>
    </submittedName>
</protein>
<organism evidence="1 2">
    <name type="scientific">Acaryochloris thomasi RCC1774</name>
    <dbReference type="NCBI Taxonomy" id="1764569"/>
    <lineage>
        <taxon>Bacteria</taxon>
        <taxon>Bacillati</taxon>
        <taxon>Cyanobacteriota</taxon>
        <taxon>Cyanophyceae</taxon>
        <taxon>Acaryochloridales</taxon>
        <taxon>Acaryochloridaceae</taxon>
        <taxon>Acaryochloris</taxon>
        <taxon>Acaryochloris thomasi</taxon>
    </lineage>
</organism>
<keyword evidence="2" id="KW-1185">Reference proteome</keyword>
<name>A0A2W1JHD0_9CYAN</name>
<dbReference type="Proteomes" id="UP000248857">
    <property type="component" value="Unassembled WGS sequence"/>
</dbReference>
<dbReference type="EMBL" id="PQWO01000034">
    <property type="protein sequence ID" value="PZD70552.1"/>
    <property type="molecule type" value="Genomic_DNA"/>
</dbReference>